<proteinExistence type="predicted"/>
<evidence type="ECO:0000313" key="3">
    <source>
        <dbReference type="Proteomes" id="UP000319931"/>
    </source>
</evidence>
<name>A0A502G0R6_9SPHN</name>
<dbReference type="AlphaFoldDB" id="A0A502G0R6"/>
<gene>
    <name evidence="2" type="ORF">EAH76_10385</name>
</gene>
<dbReference type="RefSeq" id="WP_140850123.1">
    <property type="nucleotide sequence ID" value="NZ_RCZC01000002.1"/>
</dbReference>
<dbReference type="OrthoDB" id="7572491at2"/>
<sequence length="96" mass="10058">MLKTIFAATAILAASVSPALAKDSTSHTFTRDGETYTYKTIDKGDHVLISGRRQSGSAFELNVRGDQVTGVSGGVPVSFSVPNAQTKLTSTALALR</sequence>
<evidence type="ECO:0000313" key="2">
    <source>
        <dbReference type="EMBL" id="TPG55359.1"/>
    </source>
</evidence>
<keyword evidence="3" id="KW-1185">Reference proteome</keyword>
<protein>
    <submittedName>
        <fullName evidence="2">Uncharacterized protein</fullName>
    </submittedName>
</protein>
<dbReference type="Proteomes" id="UP000319931">
    <property type="component" value="Unassembled WGS sequence"/>
</dbReference>
<dbReference type="EMBL" id="RCZC01000002">
    <property type="protein sequence ID" value="TPG55359.1"/>
    <property type="molecule type" value="Genomic_DNA"/>
</dbReference>
<feature type="chain" id="PRO_5021474415" evidence="1">
    <location>
        <begin position="22"/>
        <end position="96"/>
    </location>
</feature>
<accession>A0A502G0R6</accession>
<keyword evidence="1" id="KW-0732">Signal</keyword>
<reference evidence="2 3" key="1">
    <citation type="journal article" date="2019" name="Environ. Microbiol.">
        <title>Species interactions and distinct microbial communities in high Arctic permafrost affected cryosols are associated with the CH4 and CO2 gas fluxes.</title>
        <authorList>
            <person name="Altshuler I."/>
            <person name="Hamel J."/>
            <person name="Turney S."/>
            <person name="Magnuson E."/>
            <person name="Levesque R."/>
            <person name="Greer C."/>
            <person name="Whyte L.G."/>
        </authorList>
    </citation>
    <scope>NUCLEOTIDE SEQUENCE [LARGE SCALE GENOMIC DNA]</scope>
    <source>
        <strain evidence="2 3">E6.1</strain>
    </source>
</reference>
<organism evidence="2 3">
    <name type="scientific">Sphingomonas glacialis</name>
    <dbReference type="NCBI Taxonomy" id="658225"/>
    <lineage>
        <taxon>Bacteria</taxon>
        <taxon>Pseudomonadati</taxon>
        <taxon>Pseudomonadota</taxon>
        <taxon>Alphaproteobacteria</taxon>
        <taxon>Sphingomonadales</taxon>
        <taxon>Sphingomonadaceae</taxon>
        <taxon>Sphingomonas</taxon>
    </lineage>
</organism>
<evidence type="ECO:0000256" key="1">
    <source>
        <dbReference type="SAM" id="SignalP"/>
    </source>
</evidence>
<feature type="signal peptide" evidence="1">
    <location>
        <begin position="1"/>
        <end position="21"/>
    </location>
</feature>
<comment type="caution">
    <text evidence="2">The sequence shown here is derived from an EMBL/GenBank/DDBJ whole genome shotgun (WGS) entry which is preliminary data.</text>
</comment>